<dbReference type="GO" id="GO:0004298">
    <property type="term" value="F:threonine-type endopeptidase activity"/>
    <property type="evidence" value="ECO:0007669"/>
    <property type="project" value="InterPro"/>
</dbReference>
<gene>
    <name evidence="4" type="ORF">N656DRAFT_702650</name>
</gene>
<organism evidence="4 5">
    <name type="scientific">Canariomyces notabilis</name>
    <dbReference type="NCBI Taxonomy" id="2074819"/>
    <lineage>
        <taxon>Eukaryota</taxon>
        <taxon>Fungi</taxon>
        <taxon>Dikarya</taxon>
        <taxon>Ascomycota</taxon>
        <taxon>Pezizomycotina</taxon>
        <taxon>Sordariomycetes</taxon>
        <taxon>Sordariomycetidae</taxon>
        <taxon>Sordariales</taxon>
        <taxon>Chaetomiaceae</taxon>
        <taxon>Canariomyces</taxon>
    </lineage>
</organism>
<dbReference type="RefSeq" id="XP_064673293.1">
    <property type="nucleotide sequence ID" value="XM_064811039.1"/>
</dbReference>
<dbReference type="EMBL" id="MU853334">
    <property type="protein sequence ID" value="KAK4115723.1"/>
    <property type="molecule type" value="Genomic_DNA"/>
</dbReference>
<dbReference type="FunFam" id="3.60.20.30:FF:000007">
    <property type="entry name" value="Similar to threonine aspartase"/>
    <property type="match status" value="1"/>
</dbReference>
<dbReference type="GO" id="GO:0005737">
    <property type="term" value="C:cytoplasm"/>
    <property type="evidence" value="ECO:0007669"/>
    <property type="project" value="TreeGrafter"/>
</dbReference>
<feature type="compositionally biased region" description="Basic and acidic residues" evidence="3">
    <location>
        <begin position="286"/>
        <end position="302"/>
    </location>
</feature>
<comment type="caution">
    <text evidence="4">The sequence shown here is derived from an EMBL/GenBank/DDBJ whole genome shotgun (WGS) entry which is preliminary data.</text>
</comment>
<reference evidence="4" key="2">
    <citation type="submission" date="2023-05" db="EMBL/GenBank/DDBJ databases">
        <authorList>
            <consortium name="Lawrence Berkeley National Laboratory"/>
            <person name="Steindorff A."/>
            <person name="Hensen N."/>
            <person name="Bonometti L."/>
            <person name="Westerberg I."/>
            <person name="Brannstrom I.O."/>
            <person name="Guillou S."/>
            <person name="Cros-Aarteil S."/>
            <person name="Calhoun S."/>
            <person name="Haridas S."/>
            <person name="Kuo A."/>
            <person name="Mondo S."/>
            <person name="Pangilinan J."/>
            <person name="Riley R."/>
            <person name="Labutti K."/>
            <person name="Andreopoulos B."/>
            <person name="Lipzen A."/>
            <person name="Chen C."/>
            <person name="Yanf M."/>
            <person name="Daum C."/>
            <person name="Ng V."/>
            <person name="Clum A."/>
            <person name="Ohm R."/>
            <person name="Martin F."/>
            <person name="Silar P."/>
            <person name="Natvig D."/>
            <person name="Lalanne C."/>
            <person name="Gautier V."/>
            <person name="Ament-Velasquez S.L."/>
            <person name="Kruys A."/>
            <person name="Hutchinson M.I."/>
            <person name="Powell A.J."/>
            <person name="Barry K."/>
            <person name="Miller A.N."/>
            <person name="Grigoriev I.V."/>
            <person name="Debuchy R."/>
            <person name="Gladieux P."/>
            <person name="Thoren M.H."/>
            <person name="Johannesson H."/>
        </authorList>
    </citation>
    <scope>NUCLEOTIDE SEQUENCE</scope>
    <source>
        <strain evidence="4">CBS 508.74</strain>
    </source>
</reference>
<dbReference type="InterPro" id="IPR037464">
    <property type="entry name" value="Taspase1"/>
</dbReference>
<accession>A0AAN6TJR7</accession>
<keyword evidence="5" id="KW-1185">Reference proteome</keyword>
<feature type="region of interest" description="Disordered" evidence="3">
    <location>
        <begin position="286"/>
        <end position="309"/>
    </location>
</feature>
<feature type="region of interest" description="Disordered" evidence="3">
    <location>
        <begin position="171"/>
        <end position="199"/>
    </location>
</feature>
<dbReference type="GeneID" id="89935164"/>
<dbReference type="Gene3D" id="3.60.20.30">
    <property type="entry name" value="(Glycosyl)asparaginase"/>
    <property type="match status" value="1"/>
</dbReference>
<dbReference type="SUPFAM" id="SSF56235">
    <property type="entry name" value="N-terminal nucleophile aminohydrolases (Ntn hydrolases)"/>
    <property type="match status" value="1"/>
</dbReference>
<sequence>MPKEPVVAIFVHAGAGYHSLLNEKLHLEACNQAARVGMTFLRAGSSATEAVEVAIRCLEENEVTNAGFGSNLNIDGVVECDATIVDHLGRSGACGAAPGIKHPISLAKAILDGSVKPLSLDRPPPNILVGQGAKDYAEKHRIAIVSNRSLTSKSSMERYLRLKHQLKKAEKAEKAEAKSNQNSITVGGHGKAMNATGDGQHWNFSISTLNGAGNQDQSEFPDTGYLHPVTAAASPGAHGNPLAHTAVDNAPPLSAPVWDGSVTAGGSEEHSADDFGTCEIDGVDATSDKEHGGPSCAEDHRTQLPGSIPDRDAVTDTVGAIAIDIHGNIAAGSSSGGIGMKLRGRLGPAALVGVGTAVVPQDPDDELATTVAAVTSGTGEQMATTLASGKCAERLYRSTRRGPGGQDIREEDEHVVLESFILHDFLGHPGVRSVPSPAAIGVMAVKKDRGSLYFYFAHNTDSFALATMSSLDREPLCVMSRRGDATEVAQGARKIRLQ</sequence>
<evidence type="ECO:0000256" key="1">
    <source>
        <dbReference type="PIRSR" id="PIRSR600246-1"/>
    </source>
</evidence>
<evidence type="ECO:0000313" key="5">
    <source>
        <dbReference type="Proteomes" id="UP001302812"/>
    </source>
</evidence>
<dbReference type="GO" id="GO:0051604">
    <property type="term" value="P:protein maturation"/>
    <property type="evidence" value="ECO:0007669"/>
    <property type="project" value="TreeGrafter"/>
</dbReference>
<dbReference type="PANTHER" id="PTHR10188">
    <property type="entry name" value="L-ASPARAGINASE"/>
    <property type="match status" value="1"/>
</dbReference>
<dbReference type="Proteomes" id="UP001302812">
    <property type="component" value="Unassembled WGS sequence"/>
</dbReference>
<protein>
    <submittedName>
        <fullName evidence="4">N-terminal nucleophile aminohydrolase</fullName>
    </submittedName>
</protein>
<evidence type="ECO:0000256" key="2">
    <source>
        <dbReference type="PIRSR" id="PIRSR600246-3"/>
    </source>
</evidence>
<dbReference type="PANTHER" id="PTHR10188:SF8">
    <property type="entry name" value="THREONINE ASPARTASE 1"/>
    <property type="match status" value="1"/>
</dbReference>
<dbReference type="CDD" id="cd04514">
    <property type="entry name" value="Taspase1_like"/>
    <property type="match status" value="1"/>
</dbReference>
<evidence type="ECO:0000256" key="3">
    <source>
        <dbReference type="SAM" id="MobiDB-lite"/>
    </source>
</evidence>
<dbReference type="InterPro" id="IPR000246">
    <property type="entry name" value="Peptidase_T2"/>
</dbReference>
<dbReference type="Pfam" id="PF01112">
    <property type="entry name" value="Asparaginase_2"/>
    <property type="match status" value="2"/>
</dbReference>
<proteinExistence type="predicted"/>
<dbReference type="AlphaFoldDB" id="A0AAN6TJR7"/>
<reference evidence="4" key="1">
    <citation type="journal article" date="2023" name="Mol. Phylogenet. Evol.">
        <title>Genome-scale phylogeny and comparative genomics of the fungal order Sordariales.</title>
        <authorList>
            <person name="Hensen N."/>
            <person name="Bonometti L."/>
            <person name="Westerberg I."/>
            <person name="Brannstrom I.O."/>
            <person name="Guillou S."/>
            <person name="Cros-Aarteil S."/>
            <person name="Calhoun S."/>
            <person name="Haridas S."/>
            <person name="Kuo A."/>
            <person name="Mondo S."/>
            <person name="Pangilinan J."/>
            <person name="Riley R."/>
            <person name="LaButti K."/>
            <person name="Andreopoulos B."/>
            <person name="Lipzen A."/>
            <person name="Chen C."/>
            <person name="Yan M."/>
            <person name="Daum C."/>
            <person name="Ng V."/>
            <person name="Clum A."/>
            <person name="Steindorff A."/>
            <person name="Ohm R.A."/>
            <person name="Martin F."/>
            <person name="Silar P."/>
            <person name="Natvig D.O."/>
            <person name="Lalanne C."/>
            <person name="Gautier V."/>
            <person name="Ament-Velasquez S.L."/>
            <person name="Kruys A."/>
            <person name="Hutchinson M.I."/>
            <person name="Powell A.J."/>
            <person name="Barry K."/>
            <person name="Miller A.N."/>
            <person name="Grigoriev I.V."/>
            <person name="Debuchy R."/>
            <person name="Gladieux P."/>
            <person name="Hiltunen Thoren M."/>
            <person name="Johannesson H."/>
        </authorList>
    </citation>
    <scope>NUCLEOTIDE SEQUENCE</scope>
    <source>
        <strain evidence="4">CBS 508.74</strain>
    </source>
</reference>
<evidence type="ECO:0000313" key="4">
    <source>
        <dbReference type="EMBL" id="KAK4115723.1"/>
    </source>
</evidence>
<name>A0AAN6TJR7_9PEZI</name>
<feature type="site" description="Cleavage; by autolysis" evidence="2">
    <location>
        <begin position="316"/>
        <end position="317"/>
    </location>
</feature>
<feature type="active site" description="Nucleophile" evidence="1">
    <location>
        <position position="317"/>
    </location>
</feature>
<dbReference type="InterPro" id="IPR029055">
    <property type="entry name" value="Ntn_hydrolases_N"/>
</dbReference>